<comment type="similarity">
    <text evidence="1 6">Belongs to the NusB family.</text>
</comment>
<dbReference type="HAMAP" id="MF_00073">
    <property type="entry name" value="NusB"/>
    <property type="match status" value="1"/>
</dbReference>
<evidence type="ECO:0000256" key="5">
    <source>
        <dbReference type="ARBA" id="ARBA00023163"/>
    </source>
</evidence>
<keyword evidence="10" id="KW-1185">Reference proteome</keyword>
<dbReference type="InterPro" id="IPR035926">
    <property type="entry name" value="NusB-like_sf"/>
</dbReference>
<dbReference type="InterPro" id="IPR006027">
    <property type="entry name" value="NusB_RsmB_TIM44"/>
</dbReference>
<dbReference type="RefSeq" id="WP_016443568.1">
    <property type="nucleotide sequence ID" value="NZ_KE150266.1"/>
</dbReference>
<accession>A0A9W5VW03</accession>
<keyword evidence="3 6" id="KW-0694">RNA-binding</keyword>
<evidence type="ECO:0000259" key="8">
    <source>
        <dbReference type="Pfam" id="PF01029"/>
    </source>
</evidence>
<dbReference type="GO" id="GO:0031564">
    <property type="term" value="P:transcription antitermination"/>
    <property type="evidence" value="ECO:0007669"/>
    <property type="project" value="UniProtKB-KW"/>
</dbReference>
<keyword evidence="2 6" id="KW-0889">Transcription antitermination</keyword>
<dbReference type="EMBL" id="AGWN01000001">
    <property type="protein sequence ID" value="EPD30456.1"/>
    <property type="molecule type" value="Genomic_DNA"/>
</dbReference>
<evidence type="ECO:0000256" key="7">
    <source>
        <dbReference type="SAM" id="MobiDB-lite"/>
    </source>
</evidence>
<dbReference type="AlphaFoldDB" id="A0A9W5VW03"/>
<dbReference type="SUPFAM" id="SSF48013">
    <property type="entry name" value="NusB-like"/>
    <property type="match status" value="1"/>
</dbReference>
<dbReference type="Proteomes" id="UP000014387">
    <property type="component" value="Unassembled WGS sequence"/>
</dbReference>
<keyword evidence="4 6" id="KW-0805">Transcription regulation</keyword>
<evidence type="ECO:0000256" key="6">
    <source>
        <dbReference type="HAMAP-Rule" id="MF_00073"/>
    </source>
</evidence>
<sequence>MSRRITSRTRARKRAVDTIFEADQKGELTPEGLRQILSARREVTAAQTPLPDYAIKVVEGVADRLYELDELLVLHTTTRDFDRLPSTDRAILRVGAWEIVWNEDVPSVTAIDEAVTLAKDISTDESPGVVNAILDAVLKDAARVRETDDALAAALAPREEAAMEDFGAVDEPAANPLDESSEQLNNP</sequence>
<dbReference type="Pfam" id="PF01029">
    <property type="entry name" value="NusB"/>
    <property type="match status" value="1"/>
</dbReference>
<dbReference type="GO" id="GO:0005829">
    <property type="term" value="C:cytosol"/>
    <property type="evidence" value="ECO:0007669"/>
    <property type="project" value="TreeGrafter"/>
</dbReference>
<feature type="domain" description="NusB/RsmB/TIM44" evidence="8">
    <location>
        <begin position="10"/>
        <end position="139"/>
    </location>
</feature>
<proteinExistence type="inferred from homology"/>
<comment type="caution">
    <text evidence="9">The sequence shown here is derived from an EMBL/GenBank/DDBJ whole genome shotgun (WGS) entry which is preliminary data.</text>
</comment>
<dbReference type="GO" id="GO:0006353">
    <property type="term" value="P:DNA-templated transcription termination"/>
    <property type="evidence" value="ECO:0007669"/>
    <property type="project" value="UniProtKB-UniRule"/>
</dbReference>
<keyword evidence="5 6" id="KW-0804">Transcription</keyword>
<organism evidence="9 10">
    <name type="scientific">Gleimia europaea ACS-120-V-Col10b</name>
    <dbReference type="NCBI Taxonomy" id="883069"/>
    <lineage>
        <taxon>Bacteria</taxon>
        <taxon>Bacillati</taxon>
        <taxon>Actinomycetota</taxon>
        <taxon>Actinomycetes</taxon>
        <taxon>Actinomycetales</taxon>
        <taxon>Actinomycetaceae</taxon>
        <taxon>Gleimia</taxon>
    </lineage>
</organism>
<evidence type="ECO:0000256" key="3">
    <source>
        <dbReference type="ARBA" id="ARBA00022884"/>
    </source>
</evidence>
<comment type="function">
    <text evidence="6">Involved in transcription antitermination. Required for transcription of ribosomal RNA (rRNA) genes. Binds specifically to the boxA antiterminator sequence of the ribosomal RNA (rrn) operons.</text>
</comment>
<dbReference type="GO" id="GO:0003723">
    <property type="term" value="F:RNA binding"/>
    <property type="evidence" value="ECO:0007669"/>
    <property type="project" value="UniProtKB-UniRule"/>
</dbReference>
<evidence type="ECO:0000256" key="4">
    <source>
        <dbReference type="ARBA" id="ARBA00023015"/>
    </source>
</evidence>
<dbReference type="PANTHER" id="PTHR11078">
    <property type="entry name" value="N UTILIZATION SUBSTANCE PROTEIN B-RELATED"/>
    <property type="match status" value="1"/>
</dbReference>
<evidence type="ECO:0000313" key="9">
    <source>
        <dbReference type="EMBL" id="EPD30456.1"/>
    </source>
</evidence>
<reference evidence="9 10" key="1">
    <citation type="submission" date="2013-05" db="EMBL/GenBank/DDBJ databases">
        <title>The Genome Sequence of Actinomyces europaeus ACS-120-V-COL10B.</title>
        <authorList>
            <consortium name="The Broad Institute Genomics Platform"/>
            <person name="Earl A."/>
            <person name="Ward D."/>
            <person name="Feldgarden M."/>
            <person name="Gevers D."/>
            <person name="Saerens B."/>
            <person name="Vaneechoutte M."/>
            <person name="Walker B."/>
            <person name="Young S."/>
            <person name="Zeng Q."/>
            <person name="Gargeya S."/>
            <person name="Fitzgerald M."/>
            <person name="Haas B."/>
            <person name="Abouelleil A."/>
            <person name="Allen A.W."/>
            <person name="Alvarado L."/>
            <person name="Arachchi H.M."/>
            <person name="Berlin A.M."/>
            <person name="Chapman S.B."/>
            <person name="Gainer-Dewar J."/>
            <person name="Goldberg J."/>
            <person name="Griggs A."/>
            <person name="Gujja S."/>
            <person name="Hansen M."/>
            <person name="Howarth C."/>
            <person name="Imamovic A."/>
            <person name="Ireland A."/>
            <person name="Larimer J."/>
            <person name="McCowan C."/>
            <person name="Murphy C."/>
            <person name="Pearson M."/>
            <person name="Poon T.W."/>
            <person name="Priest M."/>
            <person name="Roberts A."/>
            <person name="Saif S."/>
            <person name="Shea T."/>
            <person name="Sisk P."/>
            <person name="Sykes S."/>
            <person name="Wortman J."/>
            <person name="Nusbaum C."/>
            <person name="Birren B."/>
        </authorList>
    </citation>
    <scope>NUCLEOTIDE SEQUENCE [LARGE SCALE GENOMIC DNA]</scope>
    <source>
        <strain evidence="9 10">ACS-120-V-Col10b</strain>
    </source>
</reference>
<dbReference type="Gene3D" id="1.10.940.10">
    <property type="entry name" value="NusB-like"/>
    <property type="match status" value="1"/>
</dbReference>
<gene>
    <name evidence="6" type="primary">nusB</name>
    <name evidence="9" type="ORF">HMPREF9238_00199</name>
</gene>
<dbReference type="OrthoDB" id="3528057at2"/>
<dbReference type="NCBIfam" id="TIGR01951">
    <property type="entry name" value="nusB"/>
    <property type="match status" value="1"/>
</dbReference>
<evidence type="ECO:0000313" key="10">
    <source>
        <dbReference type="Proteomes" id="UP000014387"/>
    </source>
</evidence>
<name>A0A9W5VW03_9ACTO</name>
<feature type="region of interest" description="Disordered" evidence="7">
    <location>
        <begin position="162"/>
        <end position="187"/>
    </location>
</feature>
<evidence type="ECO:0000256" key="2">
    <source>
        <dbReference type="ARBA" id="ARBA00022814"/>
    </source>
</evidence>
<evidence type="ECO:0000256" key="1">
    <source>
        <dbReference type="ARBA" id="ARBA00005952"/>
    </source>
</evidence>
<protein>
    <recommendedName>
        <fullName evidence="6">Transcription antitermination protein NusB</fullName>
    </recommendedName>
    <alternativeName>
        <fullName evidence="6">Antitermination factor NusB</fullName>
    </alternativeName>
</protein>
<dbReference type="PANTHER" id="PTHR11078:SF3">
    <property type="entry name" value="ANTITERMINATION NUSB DOMAIN-CONTAINING PROTEIN"/>
    <property type="match status" value="1"/>
</dbReference>
<dbReference type="InterPro" id="IPR011605">
    <property type="entry name" value="NusB_fam"/>
</dbReference>